<keyword evidence="3" id="KW-0677">Repeat</keyword>
<sequence>MGDLHLNDGNLHFLVVFWVHLEPGVLHGILVLVLISTSYAVVGVCLIQFVAPSCGGSGIPENKAFLNGAQMPGLYSHRTCWVRAGTNILANAAGFPVGREGPMVTIGSNLAYLLCEKVLQPYVREWAPGHGSRVCPALLVDEQRLAHATRISCTVGGACAIAVIFNAPFGGLLYMFEEVTAVSWYEELTFRVFVSTMFCSLLSYGLCWLMGSDITEFVIYAETPQIKKWAWGDVPIFVALAALVGVLTSLHTRAMWRFEGESGLEYVPFNCPEGQYNPIASLLVATSHSRGSVKLLFSGTNGGEIHASSSFLAFLTYTSLNIGLAGLPVPGGAFTATMLMGGLFGRSVGAFCHTLQVTGSPSGVYAVVESAAMLCGFKQMTLASVLIVVECVNDLSLAPIVMLGVAVSMAAPWDEGFRRSSVGDLSSHGATGVEKGWTMESFSAPDALVFFARLSRCPAP</sequence>
<evidence type="ECO:0000256" key="6">
    <source>
        <dbReference type="ARBA" id="ARBA00023136"/>
    </source>
</evidence>
<evidence type="ECO:0000313" key="8">
    <source>
        <dbReference type="EMBL" id="CAK9025554.1"/>
    </source>
</evidence>
<feature type="transmembrane region" description="Helical" evidence="7">
    <location>
        <begin position="322"/>
        <end position="344"/>
    </location>
</feature>
<keyword evidence="9" id="KW-1185">Reference proteome</keyword>
<organism evidence="8 9">
    <name type="scientific">Durusdinium trenchii</name>
    <dbReference type="NCBI Taxonomy" id="1381693"/>
    <lineage>
        <taxon>Eukaryota</taxon>
        <taxon>Sar</taxon>
        <taxon>Alveolata</taxon>
        <taxon>Dinophyceae</taxon>
        <taxon>Suessiales</taxon>
        <taxon>Symbiodiniaceae</taxon>
        <taxon>Durusdinium</taxon>
    </lineage>
</organism>
<keyword evidence="5" id="KW-0129">CBS domain</keyword>
<keyword evidence="4 7" id="KW-1133">Transmembrane helix</keyword>
<dbReference type="Proteomes" id="UP001642464">
    <property type="component" value="Unassembled WGS sequence"/>
</dbReference>
<dbReference type="PRINTS" id="PR00762">
    <property type="entry name" value="CLCHANNEL"/>
</dbReference>
<feature type="transmembrane region" description="Helical" evidence="7">
    <location>
        <begin position="188"/>
        <end position="209"/>
    </location>
</feature>
<dbReference type="PANTHER" id="PTHR11689">
    <property type="entry name" value="CHLORIDE CHANNEL PROTEIN CLC FAMILY MEMBER"/>
    <property type="match status" value="1"/>
</dbReference>
<evidence type="ECO:0000256" key="5">
    <source>
        <dbReference type="ARBA" id="ARBA00023122"/>
    </source>
</evidence>
<name>A0ABP0KHU0_9DINO</name>
<comment type="subcellular location">
    <subcellularLocation>
        <location evidence="1">Membrane</location>
        <topology evidence="1">Multi-pass membrane protein</topology>
    </subcellularLocation>
</comment>
<reference evidence="8 9" key="1">
    <citation type="submission" date="2024-02" db="EMBL/GenBank/DDBJ databases">
        <authorList>
            <person name="Chen Y."/>
            <person name="Shah S."/>
            <person name="Dougan E. K."/>
            <person name="Thang M."/>
            <person name="Chan C."/>
        </authorList>
    </citation>
    <scope>NUCLEOTIDE SEQUENCE [LARGE SCALE GENOMIC DNA]</scope>
</reference>
<evidence type="ECO:0000256" key="3">
    <source>
        <dbReference type="ARBA" id="ARBA00022737"/>
    </source>
</evidence>
<evidence type="ECO:0000313" key="9">
    <source>
        <dbReference type="Proteomes" id="UP001642464"/>
    </source>
</evidence>
<keyword evidence="2 7" id="KW-0812">Transmembrane</keyword>
<evidence type="ECO:0000256" key="1">
    <source>
        <dbReference type="ARBA" id="ARBA00004141"/>
    </source>
</evidence>
<feature type="transmembrane region" description="Helical" evidence="7">
    <location>
        <begin position="25"/>
        <end position="51"/>
    </location>
</feature>
<protein>
    <submittedName>
        <fullName evidence="8">Chloride channel protein CLC-b (AtCLC-b) (CBS domain-containing protein CBSCLC7)</fullName>
    </submittedName>
</protein>
<keyword evidence="6 7" id="KW-0472">Membrane</keyword>
<dbReference type="InterPro" id="IPR014743">
    <property type="entry name" value="Cl-channel_core"/>
</dbReference>
<feature type="transmembrane region" description="Helical" evidence="7">
    <location>
        <begin position="230"/>
        <end position="250"/>
    </location>
</feature>
<feature type="transmembrane region" description="Helical" evidence="7">
    <location>
        <begin position="153"/>
        <end position="176"/>
    </location>
</feature>
<dbReference type="Gene3D" id="1.10.3080.10">
    <property type="entry name" value="Clc chloride channel"/>
    <property type="match status" value="1"/>
</dbReference>
<dbReference type="EMBL" id="CAXAMM010011225">
    <property type="protein sequence ID" value="CAK9025554.1"/>
    <property type="molecule type" value="Genomic_DNA"/>
</dbReference>
<proteinExistence type="predicted"/>
<evidence type="ECO:0000256" key="7">
    <source>
        <dbReference type="SAM" id="Phobius"/>
    </source>
</evidence>
<evidence type="ECO:0000256" key="4">
    <source>
        <dbReference type="ARBA" id="ARBA00022989"/>
    </source>
</evidence>
<comment type="caution">
    <text evidence="8">The sequence shown here is derived from an EMBL/GenBank/DDBJ whole genome shotgun (WGS) entry which is preliminary data.</text>
</comment>
<dbReference type="InterPro" id="IPR001807">
    <property type="entry name" value="ClC"/>
</dbReference>
<evidence type="ECO:0000256" key="2">
    <source>
        <dbReference type="ARBA" id="ARBA00022692"/>
    </source>
</evidence>
<dbReference type="SUPFAM" id="SSF81340">
    <property type="entry name" value="Clc chloride channel"/>
    <property type="match status" value="1"/>
</dbReference>
<accession>A0ABP0KHU0</accession>
<gene>
    <name evidence="8" type="ORF">SCF082_LOCUS17136</name>
</gene>
<dbReference type="Pfam" id="PF00654">
    <property type="entry name" value="Voltage_CLC"/>
    <property type="match status" value="1"/>
</dbReference>
<dbReference type="InterPro" id="IPR051280">
    <property type="entry name" value="Cl-channel/antiporter"/>
</dbReference>